<dbReference type="Proteomes" id="UP000005561">
    <property type="component" value="Unassembled WGS sequence"/>
</dbReference>
<evidence type="ECO:0000313" key="2">
    <source>
        <dbReference type="Proteomes" id="UP000005561"/>
    </source>
</evidence>
<reference evidence="1" key="1">
    <citation type="submission" date="2009-07" db="EMBL/GenBank/DDBJ databases">
        <authorList>
            <person name="Weinstock G."/>
            <person name="Sodergren E."/>
            <person name="Clifton S."/>
            <person name="Fulton L."/>
            <person name="Fulton B."/>
            <person name="Courtney L."/>
            <person name="Fronick C."/>
            <person name="Harrison M."/>
            <person name="Strong C."/>
            <person name="Farmer C."/>
            <person name="Delahaunty K."/>
            <person name="Markovic C."/>
            <person name="Hall O."/>
            <person name="Minx P."/>
            <person name="Tomlinson C."/>
            <person name="Mitreva M."/>
            <person name="Nelson J."/>
            <person name="Hou S."/>
            <person name="Wollam A."/>
            <person name="Pepin K.H."/>
            <person name="Johnson M."/>
            <person name="Bhonagiri V."/>
            <person name="Nash W.E."/>
            <person name="Warren W."/>
            <person name="Chinwalla A."/>
            <person name="Mardis E.R."/>
            <person name="Wilson R.K."/>
        </authorList>
    </citation>
    <scope>NUCLEOTIDE SEQUENCE [LARGE SCALE GENOMIC DNA]</scope>
    <source>
        <strain evidence="1">DSM 14469</strain>
    </source>
</reference>
<sequence length="51" mass="5740">MVSHHPLGPEQLISGSLIIRKQYPRAKCRTQAVMAYLSHSSTVFCVLQDKI</sequence>
<comment type="caution">
    <text evidence="1">The sequence shown here is derived from an EMBL/GenBank/DDBJ whole genome shotgun (WGS) entry which is preliminary data.</text>
</comment>
<evidence type="ECO:0000313" key="1">
    <source>
        <dbReference type="EMBL" id="EET60896.1"/>
    </source>
</evidence>
<dbReference type="AlphaFoldDB" id="C6LEB3"/>
<name>C6LEB3_9FIRM</name>
<protein>
    <submittedName>
        <fullName evidence="1">Uncharacterized protein</fullName>
    </submittedName>
</protein>
<gene>
    <name evidence="1" type="ORF">BRYFOR_06962</name>
</gene>
<dbReference type="EMBL" id="ACCL02000008">
    <property type="protein sequence ID" value="EET60896.1"/>
    <property type="molecule type" value="Genomic_DNA"/>
</dbReference>
<keyword evidence="2" id="KW-1185">Reference proteome</keyword>
<proteinExistence type="predicted"/>
<organism evidence="1 2">
    <name type="scientific">Marvinbryantia formatexigens DSM 14469</name>
    <dbReference type="NCBI Taxonomy" id="478749"/>
    <lineage>
        <taxon>Bacteria</taxon>
        <taxon>Bacillati</taxon>
        <taxon>Bacillota</taxon>
        <taxon>Clostridia</taxon>
        <taxon>Lachnospirales</taxon>
        <taxon>Lachnospiraceae</taxon>
        <taxon>Marvinbryantia</taxon>
    </lineage>
</organism>
<accession>C6LEB3</accession>